<keyword evidence="2" id="KW-1185">Reference proteome</keyword>
<dbReference type="STRING" id="1332264.BW730_13405"/>
<gene>
    <name evidence="1" type="ORF">BW730_13405</name>
</gene>
<dbReference type="OrthoDB" id="572274at2"/>
<dbReference type="AlphaFoldDB" id="A0A1Q2CTC2"/>
<protein>
    <submittedName>
        <fullName evidence="1">Uncharacterized protein</fullName>
    </submittedName>
</protein>
<dbReference type="EMBL" id="CP019606">
    <property type="protein sequence ID" value="AQP49372.1"/>
    <property type="molecule type" value="Genomic_DNA"/>
</dbReference>
<evidence type="ECO:0000313" key="2">
    <source>
        <dbReference type="Proteomes" id="UP000188145"/>
    </source>
</evidence>
<dbReference type="KEGG" id="tes:BW730_13405"/>
<sequence length="172" mass="19399">MMVNRYEIRVANPDGTEGALIALAQQKRMALKEQVTFYADEARTQPLFGFKARKVMDLNSGYDITDGGGQPIGYFKKDFGASLLRSTFLLSGPGYEGKGQEENQVVAILRRFLDFPFLPIHFVYDDDQGNQLLRIERQFALRDKYTVTVPDSRVDYRVAACLGVAMDALMAR</sequence>
<proteinExistence type="predicted"/>
<reference evidence="2" key="1">
    <citation type="submission" date="2017-02" db="EMBL/GenBank/DDBJ databases">
        <title>Tessaracoccus aquaemaris sp. nov., isolated from the intestine of a Korean rockfish, Sebastes schlegelii, in a marine aquaculture pond.</title>
        <authorList>
            <person name="Tak E.J."/>
            <person name="Bae J.-W."/>
        </authorList>
    </citation>
    <scope>NUCLEOTIDE SEQUENCE [LARGE SCALE GENOMIC DNA]</scope>
    <source>
        <strain evidence="2">NSG39</strain>
    </source>
</reference>
<dbReference type="Proteomes" id="UP000188145">
    <property type="component" value="Chromosome"/>
</dbReference>
<dbReference type="InterPro" id="IPR007612">
    <property type="entry name" value="LOR"/>
</dbReference>
<name>A0A1Q2CTC2_9ACTN</name>
<organism evidence="1 2">
    <name type="scientific">Tessaracoccus aquimaris</name>
    <dbReference type="NCBI Taxonomy" id="1332264"/>
    <lineage>
        <taxon>Bacteria</taxon>
        <taxon>Bacillati</taxon>
        <taxon>Actinomycetota</taxon>
        <taxon>Actinomycetes</taxon>
        <taxon>Propionibacteriales</taxon>
        <taxon>Propionibacteriaceae</taxon>
        <taxon>Tessaracoccus</taxon>
    </lineage>
</organism>
<dbReference type="Pfam" id="PF04525">
    <property type="entry name" value="LOR"/>
    <property type="match status" value="1"/>
</dbReference>
<evidence type="ECO:0000313" key="1">
    <source>
        <dbReference type="EMBL" id="AQP49372.1"/>
    </source>
</evidence>
<accession>A0A1Q2CTC2</accession>